<dbReference type="InterPro" id="IPR039315">
    <property type="entry name" value="CheW"/>
</dbReference>
<evidence type="ECO:0000256" key="2">
    <source>
        <dbReference type="ARBA" id="ARBA00021483"/>
    </source>
</evidence>
<evidence type="ECO:0000256" key="1">
    <source>
        <dbReference type="ARBA" id="ARBA00004496"/>
    </source>
</evidence>
<reference evidence="5 6" key="1">
    <citation type="submission" date="2021-08" db="EMBL/GenBank/DDBJ databases">
        <title>Draft genome sequence of Spirulina subsalsa with high tolerance to salinity and hype-accumulation of phycocyanin.</title>
        <authorList>
            <person name="Pei H."/>
            <person name="Jiang L."/>
        </authorList>
    </citation>
    <scope>NUCLEOTIDE SEQUENCE [LARGE SCALE GENOMIC DNA]</scope>
    <source>
        <strain evidence="5 6">FACHB-351</strain>
    </source>
</reference>
<sequence>MINTLESVPVDLLEQSYLLFRLNQSLYGIETSLIEEIFFLPELTPITDTPREIVGVINLREDIIPVMDLHLRFGYHPPEYQLTDSLIVLKFHKLRLGIIVNQVLEVRAIPPAEITQKLSYSTEDSDEETIPLYKGIAHSKNDIISLLNVEILVRSLEAHPTQVMQKALSLNAEELDEMAGRDQEGRLLEWRVFCPSATPEIRQIFQERAEHLRQVTTTQNLKGFKPLAVISFGKEFFGIDLKIVREFTEIDQVTPIPCCPAYFVGNVNLRGEIVTLLDVAQVLNLPAIPWEVAKQAMVIEAGELVIGVLVEGIYDVLLLDPQNITTVPTAIHSINDEYLLGAAVYQEKMMSILDLEKMLLKGNLVVDETVQ</sequence>
<comment type="subcellular location">
    <subcellularLocation>
        <location evidence="1">Cytoplasm</location>
    </subcellularLocation>
</comment>
<dbReference type="PANTHER" id="PTHR22617">
    <property type="entry name" value="CHEMOTAXIS SENSOR HISTIDINE KINASE-RELATED"/>
    <property type="match status" value="1"/>
</dbReference>
<dbReference type="SMART" id="SM00260">
    <property type="entry name" value="CheW"/>
    <property type="match status" value="2"/>
</dbReference>
<dbReference type="EMBL" id="JAIHOM010000061">
    <property type="protein sequence ID" value="MCW6037221.1"/>
    <property type="molecule type" value="Genomic_DNA"/>
</dbReference>
<keyword evidence="6" id="KW-1185">Reference proteome</keyword>
<dbReference type="SUPFAM" id="SSF50341">
    <property type="entry name" value="CheW-like"/>
    <property type="match status" value="2"/>
</dbReference>
<evidence type="ECO:0000259" key="4">
    <source>
        <dbReference type="PROSITE" id="PS50851"/>
    </source>
</evidence>
<accession>A0ABT3L6T3</accession>
<feature type="domain" description="CheW-like" evidence="4">
    <location>
        <begin position="14"/>
        <end position="158"/>
    </location>
</feature>
<dbReference type="Pfam" id="PF01584">
    <property type="entry name" value="CheW"/>
    <property type="match status" value="2"/>
</dbReference>
<dbReference type="Gene3D" id="2.40.50.180">
    <property type="entry name" value="CheA-289, Domain 4"/>
    <property type="match status" value="2"/>
</dbReference>
<dbReference type="RefSeq" id="WP_265265063.1">
    <property type="nucleotide sequence ID" value="NZ_JAIHOM010000061.1"/>
</dbReference>
<dbReference type="InterPro" id="IPR002545">
    <property type="entry name" value="CheW-lke_dom"/>
</dbReference>
<evidence type="ECO:0000256" key="3">
    <source>
        <dbReference type="ARBA" id="ARBA00022490"/>
    </source>
</evidence>
<dbReference type="PANTHER" id="PTHR22617:SF45">
    <property type="entry name" value="CHEMOTAXIS PROTEIN CHEW"/>
    <property type="match status" value="1"/>
</dbReference>
<dbReference type="InterPro" id="IPR036061">
    <property type="entry name" value="CheW-like_dom_sf"/>
</dbReference>
<dbReference type="PROSITE" id="PS50851">
    <property type="entry name" value="CHEW"/>
    <property type="match status" value="2"/>
</dbReference>
<protein>
    <recommendedName>
        <fullName evidence="2">Chemotaxis protein CheW</fullName>
    </recommendedName>
</protein>
<keyword evidence="3" id="KW-0963">Cytoplasm</keyword>
<dbReference type="Gene3D" id="2.30.30.40">
    <property type="entry name" value="SH3 Domains"/>
    <property type="match status" value="2"/>
</dbReference>
<name>A0ABT3L6T3_9CYAN</name>
<organism evidence="5 6">
    <name type="scientific">Spirulina subsalsa FACHB-351</name>
    <dbReference type="NCBI Taxonomy" id="234711"/>
    <lineage>
        <taxon>Bacteria</taxon>
        <taxon>Bacillati</taxon>
        <taxon>Cyanobacteriota</taxon>
        <taxon>Cyanophyceae</taxon>
        <taxon>Spirulinales</taxon>
        <taxon>Spirulinaceae</taxon>
        <taxon>Spirulina</taxon>
    </lineage>
</organism>
<evidence type="ECO:0000313" key="6">
    <source>
        <dbReference type="Proteomes" id="UP001526426"/>
    </source>
</evidence>
<evidence type="ECO:0000313" key="5">
    <source>
        <dbReference type="EMBL" id="MCW6037221.1"/>
    </source>
</evidence>
<feature type="domain" description="CheW-like" evidence="4">
    <location>
        <begin position="224"/>
        <end position="364"/>
    </location>
</feature>
<gene>
    <name evidence="5" type="ORF">K4A83_13210</name>
</gene>
<proteinExistence type="predicted"/>
<comment type="caution">
    <text evidence="5">The sequence shown here is derived from an EMBL/GenBank/DDBJ whole genome shotgun (WGS) entry which is preliminary data.</text>
</comment>
<dbReference type="Proteomes" id="UP001526426">
    <property type="component" value="Unassembled WGS sequence"/>
</dbReference>